<keyword evidence="8 10" id="KW-0717">Septation</keyword>
<dbReference type="Proteomes" id="UP000886335">
    <property type="component" value="Unassembled WGS sequence"/>
</dbReference>
<dbReference type="GO" id="GO:0000917">
    <property type="term" value="P:division septum assembly"/>
    <property type="evidence" value="ECO:0007669"/>
    <property type="project" value="UniProtKB-KW"/>
</dbReference>
<dbReference type="InterPro" id="IPR019987">
    <property type="entry name" value="GTP-bd_ribosome_bio_YsxC"/>
</dbReference>
<protein>
    <recommendedName>
        <fullName evidence="10">Probable GTP-binding protein EngB</fullName>
    </recommendedName>
</protein>
<dbReference type="GO" id="GO:0005829">
    <property type="term" value="C:cytosol"/>
    <property type="evidence" value="ECO:0007669"/>
    <property type="project" value="TreeGrafter"/>
</dbReference>
<accession>A0A831WSF8</accession>
<evidence type="ECO:0000256" key="5">
    <source>
        <dbReference type="ARBA" id="ARBA00022741"/>
    </source>
</evidence>
<dbReference type="NCBIfam" id="TIGR03598">
    <property type="entry name" value="GTPase_YsxC"/>
    <property type="match status" value="1"/>
</dbReference>
<dbReference type="GO" id="GO:0046872">
    <property type="term" value="F:metal ion binding"/>
    <property type="evidence" value="ECO:0007669"/>
    <property type="project" value="UniProtKB-KW"/>
</dbReference>
<keyword evidence="4" id="KW-0479">Metal-binding</keyword>
<feature type="domain" description="EngB-type G" evidence="11">
    <location>
        <begin position="22"/>
        <end position="193"/>
    </location>
</feature>
<comment type="function">
    <text evidence="10">Necessary for normal cell division and for the maintenance of normal septation.</text>
</comment>
<dbReference type="AlphaFoldDB" id="A0A831WSF8"/>
<dbReference type="Pfam" id="PF01926">
    <property type="entry name" value="MMR_HSR1"/>
    <property type="match status" value="1"/>
</dbReference>
<comment type="similarity">
    <text evidence="2 10">Belongs to the TRAFAC class TrmE-Era-EngA-EngB-Septin-like GTPase superfamily. EngB GTPase family.</text>
</comment>
<dbReference type="InterPro" id="IPR006073">
    <property type="entry name" value="GTP-bd"/>
</dbReference>
<organism evidence="12">
    <name type="scientific">Prosthecochloris aestuarii</name>
    <dbReference type="NCBI Taxonomy" id="1102"/>
    <lineage>
        <taxon>Bacteria</taxon>
        <taxon>Pseudomonadati</taxon>
        <taxon>Chlorobiota</taxon>
        <taxon>Chlorobiia</taxon>
        <taxon>Chlorobiales</taxon>
        <taxon>Chlorobiaceae</taxon>
        <taxon>Prosthecochloris</taxon>
    </lineage>
</organism>
<keyword evidence="5 10" id="KW-0547">Nucleotide-binding</keyword>
<keyword evidence="9 10" id="KW-0131">Cell cycle</keyword>
<evidence type="ECO:0000256" key="2">
    <source>
        <dbReference type="ARBA" id="ARBA00009638"/>
    </source>
</evidence>
<dbReference type="InterPro" id="IPR030393">
    <property type="entry name" value="G_ENGB_dom"/>
</dbReference>
<dbReference type="EMBL" id="DSBW01000168">
    <property type="protein sequence ID" value="HED31555.1"/>
    <property type="molecule type" value="Genomic_DNA"/>
</dbReference>
<reference evidence="12" key="1">
    <citation type="journal article" date="2020" name="mSystems">
        <title>Genome- and Community-Level Interaction Insights into Carbon Utilization and Element Cycling Functions of Hydrothermarchaeota in Hydrothermal Sediment.</title>
        <authorList>
            <person name="Zhou Z."/>
            <person name="Liu Y."/>
            <person name="Xu W."/>
            <person name="Pan J."/>
            <person name="Luo Z.H."/>
            <person name="Li M."/>
        </authorList>
    </citation>
    <scope>NUCLEOTIDE SEQUENCE [LARGE SCALE GENOMIC DNA]</scope>
    <source>
        <strain evidence="12">SpSt-1181</strain>
    </source>
</reference>
<sequence length="198" mass="22312">MKIHTASFHKSFSALRELPSPSLPEIVFVGRSNVGKSTLLNSLTGRKSLARTSSTPGKTQLINYFLINESCYFVDLPGYGYAKVAKGQRYEWGRLLGGYISTRENISLVVLLIDSRHPAMESDRQMMEFLEYYGRPFGIVLTKYDKLKQKDKAHARQALKSFIPKTNFIVNYSALSGEGRDDLLGLLENYTGKKTELS</sequence>
<keyword evidence="7 10" id="KW-0342">GTP-binding</keyword>
<dbReference type="CDD" id="cd01876">
    <property type="entry name" value="YihA_EngB"/>
    <property type="match status" value="1"/>
</dbReference>
<gene>
    <name evidence="10" type="primary">engB</name>
    <name evidence="12" type="ORF">ENN50_07725</name>
</gene>
<comment type="caution">
    <text evidence="12">The sequence shown here is derived from an EMBL/GenBank/DDBJ whole genome shotgun (WGS) entry which is preliminary data.</text>
</comment>
<dbReference type="PROSITE" id="PS51706">
    <property type="entry name" value="G_ENGB"/>
    <property type="match status" value="1"/>
</dbReference>
<dbReference type="SUPFAM" id="SSF52540">
    <property type="entry name" value="P-loop containing nucleoside triphosphate hydrolases"/>
    <property type="match status" value="1"/>
</dbReference>
<evidence type="ECO:0000313" key="12">
    <source>
        <dbReference type="EMBL" id="HED31555.1"/>
    </source>
</evidence>
<evidence type="ECO:0000256" key="10">
    <source>
        <dbReference type="HAMAP-Rule" id="MF_00321"/>
    </source>
</evidence>
<keyword evidence="6" id="KW-0460">Magnesium</keyword>
<evidence type="ECO:0000256" key="4">
    <source>
        <dbReference type="ARBA" id="ARBA00022723"/>
    </source>
</evidence>
<evidence type="ECO:0000256" key="7">
    <source>
        <dbReference type="ARBA" id="ARBA00023134"/>
    </source>
</evidence>
<keyword evidence="3 10" id="KW-0132">Cell division</keyword>
<evidence type="ECO:0000259" key="11">
    <source>
        <dbReference type="PROSITE" id="PS51706"/>
    </source>
</evidence>
<dbReference type="InterPro" id="IPR005225">
    <property type="entry name" value="Small_GTP-bd"/>
</dbReference>
<evidence type="ECO:0000256" key="3">
    <source>
        <dbReference type="ARBA" id="ARBA00022618"/>
    </source>
</evidence>
<dbReference type="GO" id="GO:0005525">
    <property type="term" value="F:GTP binding"/>
    <property type="evidence" value="ECO:0007669"/>
    <property type="project" value="UniProtKB-UniRule"/>
</dbReference>
<evidence type="ECO:0000256" key="9">
    <source>
        <dbReference type="ARBA" id="ARBA00023306"/>
    </source>
</evidence>
<evidence type="ECO:0000256" key="6">
    <source>
        <dbReference type="ARBA" id="ARBA00022842"/>
    </source>
</evidence>
<dbReference type="Gene3D" id="3.40.50.300">
    <property type="entry name" value="P-loop containing nucleotide triphosphate hydrolases"/>
    <property type="match status" value="1"/>
</dbReference>
<evidence type="ECO:0000256" key="1">
    <source>
        <dbReference type="ARBA" id="ARBA00001946"/>
    </source>
</evidence>
<dbReference type="PANTHER" id="PTHR11649">
    <property type="entry name" value="MSS1/TRME-RELATED GTP-BINDING PROTEIN"/>
    <property type="match status" value="1"/>
</dbReference>
<evidence type="ECO:0000256" key="8">
    <source>
        <dbReference type="ARBA" id="ARBA00023210"/>
    </source>
</evidence>
<dbReference type="InterPro" id="IPR027417">
    <property type="entry name" value="P-loop_NTPase"/>
</dbReference>
<dbReference type="PANTHER" id="PTHR11649:SF13">
    <property type="entry name" value="ENGB-TYPE G DOMAIN-CONTAINING PROTEIN"/>
    <property type="match status" value="1"/>
</dbReference>
<comment type="cofactor">
    <cofactor evidence="1">
        <name>Mg(2+)</name>
        <dbReference type="ChEBI" id="CHEBI:18420"/>
    </cofactor>
</comment>
<dbReference type="NCBIfam" id="TIGR00231">
    <property type="entry name" value="small_GTP"/>
    <property type="match status" value="1"/>
</dbReference>
<name>A0A831WSF8_PROAE</name>
<dbReference type="FunFam" id="3.40.50.300:FF:000098">
    <property type="entry name" value="Probable GTP-binding protein EngB"/>
    <property type="match status" value="1"/>
</dbReference>
<dbReference type="HAMAP" id="MF_00321">
    <property type="entry name" value="GTPase_EngB"/>
    <property type="match status" value="1"/>
</dbReference>
<proteinExistence type="inferred from homology"/>